<dbReference type="Proteomes" id="UP001596483">
    <property type="component" value="Unassembled WGS sequence"/>
</dbReference>
<dbReference type="EMBL" id="JBHTCT010000036">
    <property type="protein sequence ID" value="MFC7366298.1"/>
    <property type="molecule type" value="Genomic_DNA"/>
</dbReference>
<keyword evidence="2" id="KW-1185">Reference proteome</keyword>
<organism evidence="1 2">
    <name type="scientific">Bhargavaea changchunensis</name>
    <dbReference type="NCBI Taxonomy" id="2134037"/>
    <lineage>
        <taxon>Bacteria</taxon>
        <taxon>Bacillati</taxon>
        <taxon>Bacillota</taxon>
        <taxon>Bacilli</taxon>
        <taxon>Bacillales</taxon>
        <taxon>Caryophanaceae</taxon>
        <taxon>Bhargavaea</taxon>
    </lineage>
</organism>
<evidence type="ECO:0000313" key="2">
    <source>
        <dbReference type="Proteomes" id="UP001596483"/>
    </source>
</evidence>
<comment type="caution">
    <text evidence="1">The sequence shown here is derived from an EMBL/GenBank/DDBJ whole genome shotgun (WGS) entry which is preliminary data.</text>
</comment>
<dbReference type="RefSeq" id="WP_157294358.1">
    <property type="nucleotide sequence ID" value="NZ_JBHTCT010000036.1"/>
</dbReference>
<protein>
    <submittedName>
        <fullName evidence="1">Uncharacterized protein</fullName>
    </submittedName>
</protein>
<gene>
    <name evidence="1" type="ORF">ACFQQH_14320</name>
</gene>
<reference evidence="2" key="1">
    <citation type="journal article" date="2019" name="Int. J. Syst. Evol. Microbiol.">
        <title>The Global Catalogue of Microorganisms (GCM) 10K type strain sequencing project: providing services to taxonomists for standard genome sequencing and annotation.</title>
        <authorList>
            <consortium name="The Broad Institute Genomics Platform"/>
            <consortium name="The Broad Institute Genome Sequencing Center for Infectious Disease"/>
            <person name="Wu L."/>
            <person name="Ma J."/>
        </authorList>
    </citation>
    <scope>NUCLEOTIDE SEQUENCE [LARGE SCALE GENOMIC DNA]</scope>
    <source>
        <strain evidence="2">JCM 4738</strain>
    </source>
</reference>
<proteinExistence type="predicted"/>
<accession>A0ABW2NLS5</accession>
<sequence length="472" mass="53923">MANNRLKDLNDYVLEHIGYKPLSNGIKPVHIANGLFRYVLGEYYKLDALNKWAKRFKDGKEIHSAQEIKEEFREILDDDMTEEDINELRTYIGMLLNADKGAQPSVKYSALTMSSKTQVGGIVQNEFEMPVFLYRILNTPLENEISPVIRTIKDSLSDENDEISRFLSLLTTKVESRSINDLDSLSELSGVELKIRESYDRLLLNSMGENKLLLLERLIIFGCFSILYHLGSKILDYDDSISTHNPIVLDANIGDETIQRASQESLLLTRINIESLYEKILENFFEKEGVIKTKEDVINAINEFSIEVKEENVNPHKELEELFSGYYQQTGRLLESFARAIRIIMYTRVLKTDDPPKTYVSLAKRINLVFGRSKKRFISDPNILEILILAALNKGENLTLSEFGQRIWDEFGIIIGANPEKDVDILRKYNISENTPGDLHNSLSINSDGISEMYISMGYAKKYADGVIIFGL</sequence>
<name>A0ABW2NLS5_9BACL</name>
<evidence type="ECO:0000313" key="1">
    <source>
        <dbReference type="EMBL" id="MFC7366298.1"/>
    </source>
</evidence>